<dbReference type="HOGENOM" id="CLU_3265547_0_0_10"/>
<evidence type="ECO:0000313" key="1">
    <source>
        <dbReference type="EMBL" id="EEF78169.1"/>
    </source>
</evidence>
<gene>
    <name evidence="1" type="ORF">BACCOPRO_03694</name>
</gene>
<proteinExistence type="predicted"/>
<protein>
    <submittedName>
        <fullName evidence="1">Uncharacterized protein</fullName>
    </submittedName>
</protein>
<accession>S0FD34</accession>
<name>S0FD34_9BACT</name>
<dbReference type="Proteomes" id="UP000014073">
    <property type="component" value="Unassembled WGS sequence"/>
</dbReference>
<comment type="caution">
    <text evidence="1">The sequence shown here is derived from an EMBL/GenBank/DDBJ whole genome shotgun (WGS) entry which is preliminary data.</text>
</comment>
<dbReference type="STRING" id="547042.BACCOPRO_03694"/>
<keyword evidence="2" id="KW-1185">Reference proteome</keyword>
<sequence>MNYVAKYIKKISKNQYIQKKLLHTPVKSDILSMITENKPAR</sequence>
<reference evidence="1 2" key="1">
    <citation type="submission" date="2008-12" db="EMBL/GenBank/DDBJ databases">
        <authorList>
            <person name="Fulton L."/>
            <person name="Clifton S."/>
            <person name="Fulton B."/>
            <person name="Xu J."/>
            <person name="Minx P."/>
            <person name="Pepin K.H."/>
            <person name="Johnson M."/>
            <person name="Bhonagiri V."/>
            <person name="Nash W.E."/>
            <person name="Mardis E.R."/>
            <person name="Wilson R.K."/>
        </authorList>
    </citation>
    <scope>NUCLEOTIDE SEQUENCE [LARGE SCALE GENOMIC DNA]</scope>
    <source>
        <strain evidence="1 2">DSM 18228</strain>
    </source>
</reference>
<dbReference type="AlphaFoldDB" id="S0FD34"/>
<organism evidence="1 2">
    <name type="scientific">Phocaeicola coprophilus DSM 18228 = JCM 13818</name>
    <dbReference type="NCBI Taxonomy" id="547042"/>
    <lineage>
        <taxon>Bacteria</taxon>
        <taxon>Pseudomonadati</taxon>
        <taxon>Bacteroidota</taxon>
        <taxon>Bacteroidia</taxon>
        <taxon>Bacteroidales</taxon>
        <taxon>Bacteroidaceae</taxon>
        <taxon>Phocaeicola</taxon>
    </lineage>
</organism>
<dbReference type="EMBL" id="ACBW01000228">
    <property type="protein sequence ID" value="EEF78169.1"/>
    <property type="molecule type" value="Genomic_DNA"/>
</dbReference>
<evidence type="ECO:0000313" key="2">
    <source>
        <dbReference type="Proteomes" id="UP000014073"/>
    </source>
</evidence>